<keyword evidence="2" id="KW-1185">Reference proteome</keyword>
<name>M4B2U8_HYAAE</name>
<dbReference type="EMBL" id="JH598094">
    <property type="status" value="NOT_ANNOTATED_CDS"/>
    <property type="molecule type" value="Genomic_DNA"/>
</dbReference>
<reference evidence="2" key="1">
    <citation type="journal article" date="2010" name="Science">
        <title>Signatures of adaptation to obligate biotrophy in the Hyaloperonospora arabidopsidis genome.</title>
        <authorList>
            <person name="Baxter L."/>
            <person name="Tripathy S."/>
            <person name="Ishaque N."/>
            <person name="Boot N."/>
            <person name="Cabral A."/>
            <person name="Kemen E."/>
            <person name="Thines M."/>
            <person name="Ah-Fong A."/>
            <person name="Anderson R."/>
            <person name="Badejoko W."/>
            <person name="Bittner-Eddy P."/>
            <person name="Boore J.L."/>
            <person name="Chibucos M.C."/>
            <person name="Coates M."/>
            <person name="Dehal P."/>
            <person name="Delehaunty K."/>
            <person name="Dong S."/>
            <person name="Downton P."/>
            <person name="Dumas B."/>
            <person name="Fabro G."/>
            <person name="Fronick C."/>
            <person name="Fuerstenberg S.I."/>
            <person name="Fulton L."/>
            <person name="Gaulin E."/>
            <person name="Govers F."/>
            <person name="Hughes L."/>
            <person name="Humphray S."/>
            <person name="Jiang R.H."/>
            <person name="Judelson H."/>
            <person name="Kamoun S."/>
            <person name="Kyung K."/>
            <person name="Meijer H."/>
            <person name="Minx P."/>
            <person name="Morris P."/>
            <person name="Nelson J."/>
            <person name="Phuntumart V."/>
            <person name="Qutob D."/>
            <person name="Rehmany A."/>
            <person name="Rougon-Cardoso A."/>
            <person name="Ryden P."/>
            <person name="Torto-Alalibo T."/>
            <person name="Studholme D."/>
            <person name="Wang Y."/>
            <person name="Win J."/>
            <person name="Wood J."/>
            <person name="Clifton S.W."/>
            <person name="Rogers J."/>
            <person name="Van den Ackerveken G."/>
            <person name="Jones J.D."/>
            <person name="McDowell J.M."/>
            <person name="Beynon J."/>
            <person name="Tyler B.M."/>
        </authorList>
    </citation>
    <scope>NUCLEOTIDE SEQUENCE [LARGE SCALE GENOMIC DNA]</scope>
    <source>
        <strain evidence="2">Emoy2</strain>
    </source>
</reference>
<dbReference type="VEuPathDB" id="FungiDB:HpaG800596"/>
<dbReference type="AlphaFoldDB" id="M4B2U8"/>
<evidence type="ECO:0000313" key="1">
    <source>
        <dbReference type="EnsemblProtists" id="HpaP800596"/>
    </source>
</evidence>
<accession>M4B2U8</accession>
<dbReference type="InParanoid" id="M4B2U8"/>
<dbReference type="Proteomes" id="UP000011713">
    <property type="component" value="Unassembled WGS sequence"/>
</dbReference>
<evidence type="ECO:0000313" key="2">
    <source>
        <dbReference type="Proteomes" id="UP000011713"/>
    </source>
</evidence>
<dbReference type="STRING" id="559515.M4B2U8"/>
<reference evidence="1" key="2">
    <citation type="submission" date="2015-06" db="UniProtKB">
        <authorList>
            <consortium name="EnsemblProtists"/>
        </authorList>
    </citation>
    <scope>IDENTIFICATION</scope>
    <source>
        <strain evidence="1">Emoy2</strain>
    </source>
</reference>
<dbReference type="EnsemblProtists" id="HpaT800596">
    <property type="protein sequence ID" value="HpaP800596"/>
    <property type="gene ID" value="HpaG800596"/>
</dbReference>
<dbReference type="HOGENOM" id="CLU_095977_3_0_1"/>
<proteinExistence type="predicted"/>
<organism evidence="1 2">
    <name type="scientific">Hyaloperonospora arabidopsidis (strain Emoy2)</name>
    <name type="common">Downy mildew agent</name>
    <name type="synonym">Peronospora arabidopsidis</name>
    <dbReference type="NCBI Taxonomy" id="559515"/>
    <lineage>
        <taxon>Eukaryota</taxon>
        <taxon>Sar</taxon>
        <taxon>Stramenopiles</taxon>
        <taxon>Oomycota</taxon>
        <taxon>Peronosporomycetes</taxon>
        <taxon>Peronosporales</taxon>
        <taxon>Peronosporaceae</taxon>
        <taxon>Hyaloperonospora</taxon>
    </lineage>
</organism>
<protein>
    <submittedName>
        <fullName evidence="1">Uncharacterized protein</fullName>
    </submittedName>
</protein>
<sequence length="113" mass="12729">MIIRQLRYNRPPKSIALRMTYKSAWRCADSLGVLSWPHHYRDLNKMADRAANIAMDSSRSVQNTADDDQPILADLARLVSDVTHQQVRPDLDAVLDLLSDAKSNVSIPDISDL</sequence>